<dbReference type="InterPro" id="IPR012308">
    <property type="entry name" value="DNA_ligase_ATP-dep_N"/>
</dbReference>
<dbReference type="CDD" id="cd07903">
    <property type="entry name" value="Adenylation_DNA_ligase_IV"/>
    <property type="match status" value="1"/>
</dbReference>
<dbReference type="EC" id="6.5.1.1" evidence="15"/>
<evidence type="ECO:0000256" key="8">
    <source>
        <dbReference type="ARBA" id="ARBA00022763"/>
    </source>
</evidence>
<feature type="region of interest" description="Disordered" evidence="17">
    <location>
        <begin position="825"/>
        <end position="872"/>
    </location>
</feature>
<keyword evidence="5" id="KW-0479">Metal-binding</keyword>
<evidence type="ECO:0000259" key="19">
    <source>
        <dbReference type="PROSITE" id="PS50172"/>
    </source>
</evidence>
<evidence type="ECO:0000256" key="16">
    <source>
        <dbReference type="RuleBase" id="RU004196"/>
    </source>
</evidence>
<dbReference type="PROSITE" id="PS50160">
    <property type="entry name" value="DNA_LIGASE_A3"/>
    <property type="match status" value="1"/>
</dbReference>
<evidence type="ECO:0000256" key="12">
    <source>
        <dbReference type="ARBA" id="ARBA00023204"/>
    </source>
</evidence>
<dbReference type="PANTHER" id="PTHR45997">
    <property type="entry name" value="DNA LIGASE 4"/>
    <property type="match status" value="1"/>
</dbReference>
<dbReference type="InterPro" id="IPR044125">
    <property type="entry name" value="Adenylation_DNA_ligase_IV"/>
</dbReference>
<name>A0A9P3LYL5_9FUNG</name>
<dbReference type="PROSITE" id="PS00697">
    <property type="entry name" value="DNA_LIGASE_A1"/>
    <property type="match status" value="1"/>
</dbReference>
<keyword evidence="21" id="KW-1185">Reference proteome</keyword>
<dbReference type="Gene3D" id="3.40.50.10190">
    <property type="entry name" value="BRCT domain"/>
    <property type="match status" value="1"/>
</dbReference>
<dbReference type="InterPro" id="IPR012310">
    <property type="entry name" value="DNA_ligase_ATP-dep_cent"/>
</dbReference>
<dbReference type="SUPFAM" id="SSF56091">
    <property type="entry name" value="DNA ligase/mRNA capping enzyme, catalytic domain"/>
    <property type="match status" value="1"/>
</dbReference>
<keyword evidence="13" id="KW-0539">Nucleus</keyword>
<dbReference type="Gene3D" id="2.40.50.140">
    <property type="entry name" value="Nucleic acid-binding proteins"/>
    <property type="match status" value="1"/>
</dbReference>
<dbReference type="GO" id="GO:0006297">
    <property type="term" value="P:nucleotide-excision repair, DNA gap filling"/>
    <property type="evidence" value="ECO:0007669"/>
    <property type="project" value="TreeGrafter"/>
</dbReference>
<gene>
    <name evidence="20" type="ORF">EMPS_07606</name>
</gene>
<evidence type="ECO:0000256" key="2">
    <source>
        <dbReference type="ARBA" id="ARBA00004123"/>
    </source>
</evidence>
<keyword evidence="12 15" id="KW-0234">DNA repair</keyword>
<evidence type="ECO:0000256" key="15">
    <source>
        <dbReference type="RuleBase" id="RU000617"/>
    </source>
</evidence>
<keyword evidence="11 15" id="KW-0233">DNA recombination</keyword>
<evidence type="ECO:0000256" key="1">
    <source>
        <dbReference type="ARBA" id="ARBA00001946"/>
    </source>
</evidence>
<dbReference type="EMBL" id="BQFW01000010">
    <property type="protein sequence ID" value="GJJ75248.1"/>
    <property type="molecule type" value="Genomic_DNA"/>
</dbReference>
<feature type="compositionally biased region" description="Polar residues" evidence="17">
    <location>
        <begin position="828"/>
        <end position="839"/>
    </location>
</feature>
<dbReference type="InterPro" id="IPR016059">
    <property type="entry name" value="DNA_ligase_ATP-dep_CS"/>
</dbReference>
<dbReference type="GO" id="GO:0071897">
    <property type="term" value="P:DNA biosynthetic process"/>
    <property type="evidence" value="ECO:0007669"/>
    <property type="project" value="InterPro"/>
</dbReference>
<dbReference type="GO" id="GO:0006303">
    <property type="term" value="P:double-strand break repair via nonhomologous end joining"/>
    <property type="evidence" value="ECO:0007669"/>
    <property type="project" value="TreeGrafter"/>
</dbReference>
<dbReference type="InterPro" id="IPR036599">
    <property type="entry name" value="DNA_ligase_N_sf"/>
</dbReference>
<proteinExistence type="inferred from homology"/>
<evidence type="ECO:0000259" key="18">
    <source>
        <dbReference type="PROSITE" id="PS50160"/>
    </source>
</evidence>
<keyword evidence="7 15" id="KW-0547">Nucleotide-binding</keyword>
<dbReference type="GO" id="GO:0006310">
    <property type="term" value="P:DNA recombination"/>
    <property type="evidence" value="ECO:0007669"/>
    <property type="project" value="UniProtKB-KW"/>
</dbReference>
<keyword evidence="10" id="KW-0460">Magnesium</keyword>
<dbReference type="Pfam" id="PF04675">
    <property type="entry name" value="DNA_ligase_A_N"/>
    <property type="match status" value="1"/>
</dbReference>
<dbReference type="InterPro" id="IPR000977">
    <property type="entry name" value="DNA_ligase_ATP-dep"/>
</dbReference>
<dbReference type="Pfam" id="PF04679">
    <property type="entry name" value="DNA_ligase_A_C"/>
    <property type="match status" value="1"/>
</dbReference>
<dbReference type="PANTHER" id="PTHR45997:SF1">
    <property type="entry name" value="DNA LIGASE 4"/>
    <property type="match status" value="1"/>
</dbReference>
<organism evidence="20 21">
    <name type="scientific">Entomortierella parvispora</name>
    <dbReference type="NCBI Taxonomy" id="205924"/>
    <lineage>
        <taxon>Eukaryota</taxon>
        <taxon>Fungi</taxon>
        <taxon>Fungi incertae sedis</taxon>
        <taxon>Mucoromycota</taxon>
        <taxon>Mortierellomycotina</taxon>
        <taxon>Mortierellomycetes</taxon>
        <taxon>Mortierellales</taxon>
        <taxon>Mortierellaceae</taxon>
        <taxon>Entomortierella</taxon>
    </lineage>
</organism>
<dbReference type="AlphaFoldDB" id="A0A9P3LYL5"/>
<dbReference type="GO" id="GO:0046872">
    <property type="term" value="F:metal ion binding"/>
    <property type="evidence" value="ECO:0007669"/>
    <property type="project" value="UniProtKB-KW"/>
</dbReference>
<feature type="domain" description="ATP-dependent DNA ligase family profile" evidence="18">
    <location>
        <begin position="361"/>
        <end position="485"/>
    </location>
</feature>
<comment type="catalytic activity">
    <reaction evidence="14 15">
        <text>ATP + (deoxyribonucleotide)n-3'-hydroxyl + 5'-phospho-(deoxyribonucleotide)m = (deoxyribonucleotide)n+m + AMP + diphosphate.</text>
        <dbReference type="EC" id="6.5.1.1"/>
    </reaction>
</comment>
<evidence type="ECO:0000256" key="7">
    <source>
        <dbReference type="ARBA" id="ARBA00022741"/>
    </source>
</evidence>
<feature type="domain" description="BRCT" evidence="19">
    <location>
        <begin position="665"/>
        <end position="754"/>
    </location>
</feature>
<feature type="compositionally biased region" description="Polar residues" evidence="17">
    <location>
        <begin position="854"/>
        <end position="871"/>
    </location>
</feature>
<dbReference type="Proteomes" id="UP000827284">
    <property type="component" value="Unassembled WGS sequence"/>
</dbReference>
<evidence type="ECO:0000256" key="13">
    <source>
        <dbReference type="ARBA" id="ARBA00023242"/>
    </source>
</evidence>
<dbReference type="InterPro" id="IPR012309">
    <property type="entry name" value="DNA_ligase_ATP-dep_C"/>
</dbReference>
<dbReference type="SUPFAM" id="SSF52113">
    <property type="entry name" value="BRCT domain"/>
    <property type="match status" value="1"/>
</dbReference>
<dbReference type="Pfam" id="PF16589">
    <property type="entry name" value="BRCT_2"/>
    <property type="match status" value="1"/>
</dbReference>
<comment type="similarity">
    <text evidence="3 16">Belongs to the ATP-dependent DNA ligase family.</text>
</comment>
<keyword evidence="6" id="KW-0677">Repeat</keyword>
<keyword evidence="9 15" id="KW-0067">ATP-binding</keyword>
<evidence type="ECO:0000313" key="20">
    <source>
        <dbReference type="EMBL" id="GJJ75248.1"/>
    </source>
</evidence>
<dbReference type="NCBIfam" id="TIGR00574">
    <property type="entry name" value="dnl1"/>
    <property type="match status" value="1"/>
</dbReference>
<dbReference type="InterPro" id="IPR029710">
    <property type="entry name" value="LIG4"/>
</dbReference>
<dbReference type="Pfam" id="PF01068">
    <property type="entry name" value="DNA_ligase_A_M"/>
    <property type="match status" value="1"/>
</dbReference>
<dbReference type="SMART" id="SM00292">
    <property type="entry name" value="BRCT"/>
    <property type="match status" value="1"/>
</dbReference>
<dbReference type="InterPro" id="IPR036420">
    <property type="entry name" value="BRCT_dom_sf"/>
</dbReference>
<feature type="region of interest" description="Disordered" evidence="17">
    <location>
        <begin position="1"/>
        <end position="34"/>
    </location>
</feature>
<reference evidence="20" key="2">
    <citation type="journal article" date="2022" name="Microbiol. Resour. Announc.">
        <title>Whole-Genome Sequence of Entomortierella parvispora E1425, a Mucoromycotan Fungus Associated with Burkholderiaceae-Related Endosymbiotic Bacteria.</title>
        <authorList>
            <person name="Herlambang A."/>
            <person name="Guo Y."/>
            <person name="Takashima Y."/>
            <person name="Narisawa K."/>
            <person name="Ohta H."/>
            <person name="Nishizawa T."/>
        </authorList>
    </citation>
    <scope>NUCLEOTIDE SEQUENCE</scope>
    <source>
        <strain evidence="20">E1425</strain>
    </source>
</reference>
<evidence type="ECO:0000256" key="5">
    <source>
        <dbReference type="ARBA" id="ARBA00022723"/>
    </source>
</evidence>
<dbReference type="GO" id="GO:0005524">
    <property type="term" value="F:ATP binding"/>
    <property type="evidence" value="ECO:0007669"/>
    <property type="project" value="UniProtKB-KW"/>
</dbReference>
<reference evidence="20" key="1">
    <citation type="submission" date="2021-11" db="EMBL/GenBank/DDBJ databases">
        <authorList>
            <person name="Herlambang A."/>
            <person name="Guo Y."/>
            <person name="Takashima Y."/>
            <person name="Nishizawa T."/>
        </authorList>
    </citation>
    <scope>NUCLEOTIDE SEQUENCE</scope>
    <source>
        <strain evidence="20">E1425</strain>
    </source>
</reference>
<dbReference type="SUPFAM" id="SSF50249">
    <property type="entry name" value="Nucleic acid-binding proteins"/>
    <property type="match status" value="1"/>
</dbReference>
<dbReference type="GO" id="GO:0003677">
    <property type="term" value="F:DNA binding"/>
    <property type="evidence" value="ECO:0007669"/>
    <property type="project" value="InterPro"/>
</dbReference>
<dbReference type="InterPro" id="IPR001357">
    <property type="entry name" value="BRCT_dom"/>
</dbReference>
<dbReference type="PROSITE" id="PS00333">
    <property type="entry name" value="DNA_LIGASE_A2"/>
    <property type="match status" value="1"/>
</dbReference>
<comment type="subcellular location">
    <subcellularLocation>
        <location evidence="2">Nucleus</location>
    </subcellularLocation>
</comment>
<dbReference type="Gene3D" id="1.10.3260.10">
    <property type="entry name" value="DNA ligase, ATP-dependent, N-terminal domain"/>
    <property type="match status" value="1"/>
</dbReference>
<evidence type="ECO:0000313" key="21">
    <source>
        <dbReference type="Proteomes" id="UP000827284"/>
    </source>
</evidence>
<dbReference type="SUPFAM" id="SSF117018">
    <property type="entry name" value="ATP-dependent DNA ligase DNA-binding domain"/>
    <property type="match status" value="1"/>
</dbReference>
<dbReference type="GO" id="GO:0003910">
    <property type="term" value="F:DNA ligase (ATP) activity"/>
    <property type="evidence" value="ECO:0007669"/>
    <property type="project" value="UniProtKB-EC"/>
</dbReference>
<comment type="cofactor">
    <cofactor evidence="1">
        <name>Mg(2+)</name>
        <dbReference type="ChEBI" id="CHEBI:18420"/>
    </cofactor>
</comment>
<evidence type="ECO:0000256" key="17">
    <source>
        <dbReference type="SAM" id="MobiDB-lite"/>
    </source>
</evidence>
<dbReference type="GO" id="GO:0032807">
    <property type="term" value="C:DNA ligase IV complex"/>
    <property type="evidence" value="ECO:0007669"/>
    <property type="project" value="TreeGrafter"/>
</dbReference>
<dbReference type="OrthoDB" id="151490at2759"/>
<evidence type="ECO:0000256" key="11">
    <source>
        <dbReference type="ARBA" id="ARBA00023172"/>
    </source>
</evidence>
<protein>
    <recommendedName>
        <fullName evidence="15">DNA ligase</fullName>
        <ecNumber evidence="15">6.5.1.1</ecNumber>
    </recommendedName>
</protein>
<sequence>MAAMDNSAGKDTLASAPVPSQYSQPDDDPSLPSPPFHDLVMLLEEISRKPRDKAKLLTAYLKNWRTSGYGPMFSVIRLLLPQLDRERPRYGLKEQKMADLYIHSLNVGAGSDAANKLKHWKEGMRSSAGDFSMVAFEVIGSRSLVTHSQGQTVRDVNQLLTRLSKRDSNNAEIFKTFVQSFTALENKWLVRIINRDLKIGMSENSVLPCYHPDAAELFNVCSDLRKTVLDCSDPSVRISTSSVTLSNPFKPMLSKKLHSAKEVVESMNHQPFWIENKLDGERVQIHKDGDNYRYWSRNSTEFTHLYGATPKEGSLTPFLHPLITPKANSLILDGEMVEYDPATKEILKFGTVKTAGGDHSSDDHKRRPLLFVFDVLFMNGASLIEHPLESRQEMLPALIPKEEDGRVQILQHLVGTTETHIIDAIDAAVLDRQEGVIIKDPKSKYIPNGRGPEWIKLKPEYVDGVFDSLDVLIVGGYYGSGSRGGQNMISSYLCAVRDDTGRAADGKKWVTFCKFGTGFTFEQMGSFSRRLSPHWKEFKHVRHNPWVDLVDNAKMRPDVIIDPEKSIVVEIKAAEIIANSTSYAAQYTLRFPRFLHIREDKDAYSCMTLSEVYRMYKDFSGKLSTKSVDSSRSIVPSKKKLSGGRKITQAQLLPSAVGDTTKYKVEEDIFKGQVFWVVRGDRVQTKQSLEILIKRHGGVQSQSQKKENTILVAVSDGPDLKGYKDIGDRNIVLPTWIHDCIAEHRLIPFTPKYMIFATRETEKQFRLVMDEYQDSFIEPLSMDAFQEILDNMPNRSQIVEKRRLKMAQERAAKIRVKRLNNLADQVEHSLSSQSTISTPRDQDDNEDHSEGDQTRTNTSGRGVGTKSSNKRTMVEDGALDYDTKQALLKIELDHPSEILAKKEDARARGIAASLTRKYYGVDGELQGPLGMFQGVKVFIIYPPKPEDYLESLSGIRKREIKEEERESEKTLFGQPKRKTARLEDDISDQEFDSHVLPPMPAMFDIMSKALIDEHLQTEKSMRRLAENTVNATDSLEDLIFHRRDELDHLLKTLSDYAICRSNLDLVSLILQHHGGQVVPEAECSIEHCQKLLRRYSRESLKVKEGGELKAEDDDDDYFGLPTRICILFDPMYLDPVNEWSKAMQFKTLYGYSEIQALDETSRSKGLERARAGSLALPRPRLVTSTWVMQSHEKEFALPEEGFYPVVDKPME</sequence>
<evidence type="ECO:0000256" key="6">
    <source>
        <dbReference type="ARBA" id="ARBA00022737"/>
    </source>
</evidence>
<comment type="caution">
    <text evidence="20">The sequence shown here is derived from an EMBL/GenBank/DDBJ whole genome shotgun (WGS) entry which is preliminary data.</text>
</comment>
<evidence type="ECO:0000256" key="9">
    <source>
        <dbReference type="ARBA" id="ARBA00022840"/>
    </source>
</evidence>
<dbReference type="InterPro" id="IPR012340">
    <property type="entry name" value="NA-bd_OB-fold"/>
</dbReference>
<keyword evidence="8 15" id="KW-0227">DNA damage</keyword>
<evidence type="ECO:0000256" key="14">
    <source>
        <dbReference type="ARBA" id="ARBA00034003"/>
    </source>
</evidence>
<dbReference type="Gene3D" id="3.30.470.30">
    <property type="entry name" value="DNA ligase/mRNA capping enzyme"/>
    <property type="match status" value="1"/>
</dbReference>
<keyword evidence="4 15" id="KW-0436">Ligase</keyword>
<evidence type="ECO:0000256" key="3">
    <source>
        <dbReference type="ARBA" id="ARBA00007572"/>
    </source>
</evidence>
<evidence type="ECO:0000256" key="4">
    <source>
        <dbReference type="ARBA" id="ARBA00022598"/>
    </source>
</evidence>
<accession>A0A9P3LYL5</accession>
<dbReference type="PROSITE" id="PS50172">
    <property type="entry name" value="BRCT"/>
    <property type="match status" value="1"/>
</dbReference>
<evidence type="ECO:0000256" key="10">
    <source>
        <dbReference type="ARBA" id="ARBA00022842"/>
    </source>
</evidence>